<proteinExistence type="predicted"/>
<dbReference type="InterPro" id="IPR001610">
    <property type="entry name" value="PAC"/>
</dbReference>
<evidence type="ECO:0000256" key="11">
    <source>
        <dbReference type="ARBA" id="ARBA00022989"/>
    </source>
</evidence>
<dbReference type="EMBL" id="FRCS01000003">
    <property type="protein sequence ID" value="SHN14434.1"/>
    <property type="molecule type" value="Genomic_DNA"/>
</dbReference>
<gene>
    <name evidence="18" type="ORF">SAMN05443668_103187</name>
</gene>
<evidence type="ECO:0000256" key="7">
    <source>
        <dbReference type="ARBA" id="ARBA00022692"/>
    </source>
</evidence>
<dbReference type="GO" id="GO:0000155">
    <property type="term" value="F:phosphorelay sensor kinase activity"/>
    <property type="evidence" value="ECO:0007669"/>
    <property type="project" value="InterPro"/>
</dbReference>
<dbReference type="InterPro" id="IPR000014">
    <property type="entry name" value="PAS"/>
</dbReference>
<feature type="domain" description="PAS" evidence="16">
    <location>
        <begin position="183"/>
        <end position="254"/>
    </location>
</feature>
<dbReference type="OrthoDB" id="3272385at2"/>
<dbReference type="Gene3D" id="3.30.450.20">
    <property type="entry name" value="PAS domain"/>
    <property type="match status" value="4"/>
</dbReference>
<protein>
    <recommendedName>
        <fullName evidence="14">Sensor-like histidine kinase SenX3</fullName>
        <ecNumber evidence="4">2.7.13.3</ecNumber>
    </recommendedName>
</protein>
<keyword evidence="8" id="KW-0547">Nucleotide-binding</keyword>
<dbReference type="InterPro" id="IPR013767">
    <property type="entry name" value="PAS_fold"/>
</dbReference>
<keyword evidence="6" id="KW-0808">Transferase</keyword>
<evidence type="ECO:0000256" key="10">
    <source>
        <dbReference type="ARBA" id="ARBA00022840"/>
    </source>
</evidence>
<dbReference type="CDD" id="cd00075">
    <property type="entry name" value="HATPase"/>
    <property type="match status" value="1"/>
</dbReference>
<dbReference type="EC" id="2.7.13.3" evidence="4"/>
<feature type="domain" description="PAC" evidence="17">
    <location>
        <begin position="842"/>
        <end position="894"/>
    </location>
</feature>
<sequence>MGWIMTSGRSSGASGRVAEEARLGALRATGLTGEAPAPSLDRLTALAARLLRVPVALVSLVEADRQVFASDCGLSGELAVSRQTPLSHSYCKYVVADDAPLVVADARTHERLRTNPAIVDYDAIAYAGFPLHSPEGHVLGSFCVTDTKVRQWSEEELEILRDLAAAAESEIALRLAHGEVLLTAARMQAVLDSANDAYVSIDAAGQVTAWNAAAEHLFGFSAAEALGRPVTELIVPAQYRAAHEAGLARVRATGVSALAGRRLEMAAVDHAGREFPIEMTLQVSVERGEPRFHAFLHDITARKAAQVQLEEERRRLADERTFLHTVLDSLDTGVAACDPSGQLLVVNRAMSESHGGVQPRDLETWAGELEVYGTDERTRLGVSQLPVMRALRGETVRGQQLAVHGQDGAFRRFLANAGPIVTPDGRRLGAVVALHDVTEAHRAEGLRRARHAVAQVLSEVTSAQQAAIGAVAAIAGELGWACGEYWEVSDDRSCIARVSSWTAPGRDLTVFTGDGPLAMERGQGLAGAVWQRGTEVWSSALPRDIPNFTRAGAARRAGLQTGIGVPVRSGRRVLGVLAFFTDADLPHDPDVLAMLDAVSAHLGRFVERRRAEELTLALAAARRDFDRIVEQVNDYLWTVEIRPDGTVQSVYASPDGSAVFGGDLPTDADLAQVLADRMHPDDLPAFAAFHAQVSAGDSASVECRVLGYDGVTRWVWTRASARYEHGRLFVDGVCTDISRRKAVEADLAATADRLRTARDQLAVHKDYLTQVLDAIEVTVITCDTDGTIVHANRNARRALPSGDGPLSITEAIPRVALAYPDGTPVPVGETPLMQALNGTHVDGLEATIPRPDGTRRSLLLHARPLRDTHGAIIGAVAASHDITALREREAELRAFAGVVAHDLKAPLAAIAGYAELIADTLGSENASDAAATGTMLTRLQAGVDRMRHLIDDLLGYATARDSHLQPHDVDLNTVVADIVTERTAHLPAAGAEPPRIRVSRLPIVHADPVLTRQLLDNLIGNALKYTRPGQPATIDITAELGADQPGHARIHVADRGIGIPAADQPHVFGTFYRVNAHRTYAGTGLGLAICHQIVHRHGGAITAADNPGGGTLISFTLPVT</sequence>
<organism evidence="18 19">
    <name type="scientific">Cryptosporangium aurantiacum</name>
    <dbReference type="NCBI Taxonomy" id="134849"/>
    <lineage>
        <taxon>Bacteria</taxon>
        <taxon>Bacillati</taxon>
        <taxon>Actinomycetota</taxon>
        <taxon>Actinomycetes</taxon>
        <taxon>Cryptosporangiales</taxon>
        <taxon>Cryptosporangiaceae</taxon>
        <taxon>Cryptosporangium</taxon>
    </lineage>
</organism>
<dbReference type="InterPro" id="IPR004358">
    <property type="entry name" value="Sig_transdc_His_kin-like_C"/>
</dbReference>
<evidence type="ECO:0000256" key="6">
    <source>
        <dbReference type="ARBA" id="ARBA00022679"/>
    </source>
</evidence>
<dbReference type="FunFam" id="3.30.565.10:FF:000006">
    <property type="entry name" value="Sensor histidine kinase WalK"/>
    <property type="match status" value="1"/>
</dbReference>
<dbReference type="SUPFAM" id="SSF47384">
    <property type="entry name" value="Homodimeric domain of signal transducing histidine kinase"/>
    <property type="match status" value="1"/>
</dbReference>
<dbReference type="SUPFAM" id="SSF55785">
    <property type="entry name" value="PYP-like sensor domain (PAS domain)"/>
    <property type="match status" value="4"/>
</dbReference>
<comment type="subcellular location">
    <subcellularLocation>
        <location evidence="3">Cell membrane</location>
    </subcellularLocation>
    <subcellularLocation>
        <location evidence="2">Membrane</location>
        <topology evidence="2">Multi-pass membrane protein</topology>
    </subcellularLocation>
</comment>
<keyword evidence="7" id="KW-0812">Transmembrane</keyword>
<evidence type="ECO:0000259" key="15">
    <source>
        <dbReference type="PROSITE" id="PS50109"/>
    </source>
</evidence>
<evidence type="ECO:0000256" key="4">
    <source>
        <dbReference type="ARBA" id="ARBA00012438"/>
    </source>
</evidence>
<accession>A0A1M7PC50</accession>
<dbReference type="AlphaFoldDB" id="A0A1M7PC50"/>
<dbReference type="InterPro" id="IPR036890">
    <property type="entry name" value="HATPase_C_sf"/>
</dbReference>
<feature type="domain" description="Histidine kinase" evidence="15">
    <location>
        <begin position="898"/>
        <end position="1120"/>
    </location>
</feature>
<name>A0A1M7PC50_9ACTN</name>
<dbReference type="SUPFAM" id="SSF55874">
    <property type="entry name" value="ATPase domain of HSP90 chaperone/DNA topoisomerase II/histidine kinase"/>
    <property type="match status" value="1"/>
</dbReference>
<keyword evidence="11" id="KW-1133">Transmembrane helix</keyword>
<evidence type="ECO:0000256" key="12">
    <source>
        <dbReference type="ARBA" id="ARBA00023012"/>
    </source>
</evidence>
<dbReference type="InterPro" id="IPR000700">
    <property type="entry name" value="PAS-assoc_C"/>
</dbReference>
<dbReference type="GO" id="GO:0000156">
    <property type="term" value="F:phosphorelay response regulator activity"/>
    <property type="evidence" value="ECO:0007669"/>
    <property type="project" value="TreeGrafter"/>
</dbReference>
<evidence type="ECO:0000313" key="18">
    <source>
        <dbReference type="EMBL" id="SHN14434.1"/>
    </source>
</evidence>
<keyword evidence="10" id="KW-0067">ATP-binding</keyword>
<dbReference type="PROSITE" id="PS50112">
    <property type="entry name" value="PAS"/>
    <property type="match status" value="1"/>
</dbReference>
<dbReference type="InterPro" id="IPR013655">
    <property type="entry name" value="PAS_fold_3"/>
</dbReference>
<dbReference type="InterPro" id="IPR003594">
    <property type="entry name" value="HATPase_dom"/>
</dbReference>
<dbReference type="NCBIfam" id="TIGR00229">
    <property type="entry name" value="sensory_box"/>
    <property type="match status" value="1"/>
</dbReference>
<dbReference type="InterPro" id="IPR035965">
    <property type="entry name" value="PAS-like_dom_sf"/>
</dbReference>
<dbReference type="PROSITE" id="PS50109">
    <property type="entry name" value="HIS_KIN"/>
    <property type="match status" value="1"/>
</dbReference>
<dbReference type="SMART" id="SM00388">
    <property type="entry name" value="HisKA"/>
    <property type="match status" value="1"/>
</dbReference>
<evidence type="ECO:0000256" key="13">
    <source>
        <dbReference type="ARBA" id="ARBA00023136"/>
    </source>
</evidence>
<dbReference type="CDD" id="cd00082">
    <property type="entry name" value="HisKA"/>
    <property type="match status" value="1"/>
</dbReference>
<dbReference type="SMART" id="SM00387">
    <property type="entry name" value="HATPase_c"/>
    <property type="match status" value="1"/>
</dbReference>
<dbReference type="SMART" id="SM00065">
    <property type="entry name" value="GAF"/>
    <property type="match status" value="2"/>
</dbReference>
<evidence type="ECO:0000256" key="5">
    <source>
        <dbReference type="ARBA" id="ARBA00022553"/>
    </source>
</evidence>
<evidence type="ECO:0000256" key="9">
    <source>
        <dbReference type="ARBA" id="ARBA00022777"/>
    </source>
</evidence>
<dbReference type="InterPro" id="IPR050351">
    <property type="entry name" value="BphY/WalK/GraS-like"/>
</dbReference>
<dbReference type="GO" id="GO:0005886">
    <property type="term" value="C:plasma membrane"/>
    <property type="evidence" value="ECO:0007669"/>
    <property type="project" value="UniProtKB-SubCell"/>
</dbReference>
<dbReference type="PROSITE" id="PS50113">
    <property type="entry name" value="PAC"/>
    <property type="match status" value="2"/>
</dbReference>
<dbReference type="InterPro" id="IPR029016">
    <property type="entry name" value="GAF-like_dom_sf"/>
</dbReference>
<feature type="domain" description="PAC" evidence="17">
    <location>
        <begin position="397"/>
        <end position="449"/>
    </location>
</feature>
<comment type="catalytic activity">
    <reaction evidence="1">
        <text>ATP + protein L-histidine = ADP + protein N-phospho-L-histidine.</text>
        <dbReference type="EC" id="2.7.13.3"/>
    </reaction>
</comment>
<dbReference type="PANTHER" id="PTHR42878">
    <property type="entry name" value="TWO-COMPONENT HISTIDINE KINASE"/>
    <property type="match status" value="1"/>
</dbReference>
<evidence type="ECO:0000259" key="17">
    <source>
        <dbReference type="PROSITE" id="PS50113"/>
    </source>
</evidence>
<dbReference type="Pfam" id="PF00989">
    <property type="entry name" value="PAS"/>
    <property type="match status" value="1"/>
</dbReference>
<keyword evidence="12" id="KW-0902">Two-component regulatory system</keyword>
<keyword evidence="19" id="KW-1185">Reference proteome</keyword>
<dbReference type="SMART" id="SM00086">
    <property type="entry name" value="PAC"/>
    <property type="match status" value="4"/>
</dbReference>
<dbReference type="Pfam" id="PF02518">
    <property type="entry name" value="HATPase_c"/>
    <property type="match status" value="1"/>
</dbReference>
<dbReference type="GO" id="GO:0030295">
    <property type="term" value="F:protein kinase activator activity"/>
    <property type="evidence" value="ECO:0007669"/>
    <property type="project" value="TreeGrafter"/>
</dbReference>
<dbReference type="InterPro" id="IPR036097">
    <property type="entry name" value="HisK_dim/P_sf"/>
</dbReference>
<evidence type="ECO:0000256" key="14">
    <source>
        <dbReference type="ARBA" id="ARBA00039401"/>
    </source>
</evidence>
<dbReference type="Gene3D" id="1.10.287.130">
    <property type="match status" value="1"/>
</dbReference>
<dbReference type="Gene3D" id="3.30.450.40">
    <property type="match status" value="2"/>
</dbReference>
<dbReference type="GO" id="GO:0006355">
    <property type="term" value="P:regulation of DNA-templated transcription"/>
    <property type="evidence" value="ECO:0007669"/>
    <property type="project" value="InterPro"/>
</dbReference>
<evidence type="ECO:0000256" key="2">
    <source>
        <dbReference type="ARBA" id="ARBA00004141"/>
    </source>
</evidence>
<dbReference type="Pfam" id="PF00512">
    <property type="entry name" value="HisKA"/>
    <property type="match status" value="1"/>
</dbReference>
<dbReference type="Pfam" id="PF01590">
    <property type="entry name" value="GAF"/>
    <property type="match status" value="1"/>
</dbReference>
<dbReference type="InterPro" id="IPR003661">
    <property type="entry name" value="HisK_dim/P_dom"/>
</dbReference>
<evidence type="ECO:0000313" key="19">
    <source>
        <dbReference type="Proteomes" id="UP000184440"/>
    </source>
</evidence>
<dbReference type="Gene3D" id="3.30.565.10">
    <property type="entry name" value="Histidine kinase-like ATPase, C-terminal domain"/>
    <property type="match status" value="1"/>
</dbReference>
<reference evidence="18 19" key="1">
    <citation type="submission" date="2016-11" db="EMBL/GenBank/DDBJ databases">
        <authorList>
            <person name="Jaros S."/>
            <person name="Januszkiewicz K."/>
            <person name="Wedrychowicz H."/>
        </authorList>
    </citation>
    <scope>NUCLEOTIDE SEQUENCE [LARGE SCALE GENOMIC DNA]</scope>
    <source>
        <strain evidence="18 19">DSM 46144</strain>
    </source>
</reference>
<dbReference type="InterPro" id="IPR013656">
    <property type="entry name" value="PAS_4"/>
</dbReference>
<dbReference type="InterPro" id="IPR005467">
    <property type="entry name" value="His_kinase_dom"/>
</dbReference>
<dbReference type="GO" id="GO:0005524">
    <property type="term" value="F:ATP binding"/>
    <property type="evidence" value="ECO:0007669"/>
    <property type="project" value="UniProtKB-KW"/>
</dbReference>
<dbReference type="SMART" id="SM00091">
    <property type="entry name" value="PAS"/>
    <property type="match status" value="4"/>
</dbReference>
<dbReference type="InterPro" id="IPR003018">
    <property type="entry name" value="GAF"/>
</dbReference>
<dbReference type="SUPFAM" id="SSF55781">
    <property type="entry name" value="GAF domain-like"/>
    <property type="match status" value="2"/>
</dbReference>
<dbReference type="GO" id="GO:0007234">
    <property type="term" value="P:osmosensory signaling via phosphorelay pathway"/>
    <property type="evidence" value="ECO:0007669"/>
    <property type="project" value="TreeGrafter"/>
</dbReference>
<evidence type="ECO:0000259" key="16">
    <source>
        <dbReference type="PROSITE" id="PS50112"/>
    </source>
</evidence>
<dbReference type="PRINTS" id="PR00344">
    <property type="entry name" value="BCTRLSENSOR"/>
</dbReference>
<keyword evidence="13" id="KW-0472">Membrane</keyword>
<evidence type="ECO:0000256" key="8">
    <source>
        <dbReference type="ARBA" id="ARBA00022741"/>
    </source>
</evidence>
<dbReference type="CDD" id="cd00130">
    <property type="entry name" value="PAS"/>
    <property type="match status" value="3"/>
</dbReference>
<dbReference type="Pfam" id="PF08448">
    <property type="entry name" value="PAS_4"/>
    <property type="match status" value="2"/>
</dbReference>
<dbReference type="Pfam" id="PF13185">
    <property type="entry name" value="GAF_2"/>
    <property type="match status" value="1"/>
</dbReference>
<keyword evidence="9" id="KW-0418">Kinase</keyword>
<dbReference type="PANTHER" id="PTHR42878:SF7">
    <property type="entry name" value="SENSOR HISTIDINE KINASE GLRK"/>
    <property type="match status" value="1"/>
</dbReference>
<dbReference type="STRING" id="134849.SAMN05443668_103187"/>
<evidence type="ECO:0000256" key="1">
    <source>
        <dbReference type="ARBA" id="ARBA00000085"/>
    </source>
</evidence>
<dbReference type="Pfam" id="PF08447">
    <property type="entry name" value="PAS_3"/>
    <property type="match status" value="1"/>
</dbReference>
<keyword evidence="5" id="KW-0597">Phosphoprotein</keyword>
<dbReference type="Proteomes" id="UP000184440">
    <property type="component" value="Unassembled WGS sequence"/>
</dbReference>
<evidence type="ECO:0000256" key="3">
    <source>
        <dbReference type="ARBA" id="ARBA00004236"/>
    </source>
</evidence>